<accession>A0ABW0WPD1</accession>
<organism evidence="2 3">
    <name type="scientific">Streptomyces nogalater</name>
    <dbReference type="NCBI Taxonomy" id="38314"/>
    <lineage>
        <taxon>Bacteria</taxon>
        <taxon>Bacillati</taxon>
        <taxon>Actinomycetota</taxon>
        <taxon>Actinomycetes</taxon>
        <taxon>Kitasatosporales</taxon>
        <taxon>Streptomycetaceae</taxon>
        <taxon>Streptomyces</taxon>
    </lineage>
</organism>
<dbReference type="EMBL" id="JBHSOE010000049">
    <property type="protein sequence ID" value="MFC5658706.1"/>
    <property type="molecule type" value="Genomic_DNA"/>
</dbReference>
<reference evidence="3" key="1">
    <citation type="journal article" date="2019" name="Int. J. Syst. Evol. Microbiol.">
        <title>The Global Catalogue of Microorganisms (GCM) 10K type strain sequencing project: providing services to taxonomists for standard genome sequencing and annotation.</title>
        <authorList>
            <consortium name="The Broad Institute Genomics Platform"/>
            <consortium name="The Broad Institute Genome Sequencing Center for Infectious Disease"/>
            <person name="Wu L."/>
            <person name="Ma J."/>
        </authorList>
    </citation>
    <scope>NUCLEOTIDE SEQUENCE [LARGE SCALE GENOMIC DNA]</scope>
    <source>
        <strain evidence="3">KCTC 5701</strain>
    </source>
</reference>
<proteinExistence type="predicted"/>
<evidence type="ECO:0000313" key="2">
    <source>
        <dbReference type="EMBL" id="MFC5658706.1"/>
    </source>
</evidence>
<name>A0ABW0WPD1_STRNO</name>
<comment type="caution">
    <text evidence="2">The sequence shown here is derived from an EMBL/GenBank/DDBJ whole genome shotgun (WGS) entry which is preliminary data.</text>
</comment>
<dbReference type="RefSeq" id="WP_344351442.1">
    <property type="nucleotide sequence ID" value="NZ_BAAASM010000046.1"/>
</dbReference>
<feature type="compositionally biased region" description="Basic and acidic residues" evidence="1">
    <location>
        <begin position="1"/>
        <end position="17"/>
    </location>
</feature>
<feature type="region of interest" description="Disordered" evidence="1">
    <location>
        <begin position="1"/>
        <end position="26"/>
    </location>
</feature>
<keyword evidence="3" id="KW-1185">Reference proteome</keyword>
<evidence type="ECO:0000313" key="3">
    <source>
        <dbReference type="Proteomes" id="UP001596065"/>
    </source>
</evidence>
<evidence type="ECO:0000256" key="1">
    <source>
        <dbReference type="SAM" id="MobiDB-lite"/>
    </source>
</evidence>
<protein>
    <submittedName>
        <fullName evidence="2">Uncharacterized protein</fullName>
    </submittedName>
</protein>
<gene>
    <name evidence="2" type="ORF">ACFP3J_24890</name>
</gene>
<dbReference type="Proteomes" id="UP001596065">
    <property type="component" value="Unassembled WGS sequence"/>
</dbReference>
<sequence>MTPEKTNREQRPEERTDRRRRRPGELGSLEVWARSAPIRLAGYEDDLAEPHILPSVD</sequence>